<proteinExistence type="predicted"/>
<gene>
    <name evidence="1" type="ORF">F2Q69_00018524</name>
</gene>
<dbReference type="AlphaFoldDB" id="A0A8S9QB73"/>
<dbReference type="Proteomes" id="UP000712600">
    <property type="component" value="Unassembled WGS sequence"/>
</dbReference>
<evidence type="ECO:0000313" key="2">
    <source>
        <dbReference type="Proteomes" id="UP000712600"/>
    </source>
</evidence>
<name>A0A8S9QB73_BRACR</name>
<protein>
    <submittedName>
        <fullName evidence="1">Uncharacterized protein</fullName>
    </submittedName>
</protein>
<sequence length="112" mass="12509">MSLMMSPMAVSPRLVPAASPEARRVVDIVTGTRIGLNMMKSGVDTTNATAEPANVRPEKAKKNKKVAEAITSLIMSNNEIRKDNILKNTFIWMTENEIRFEGVLHSYFEIGW</sequence>
<evidence type="ECO:0000313" key="1">
    <source>
        <dbReference type="EMBL" id="KAF3540975.1"/>
    </source>
</evidence>
<accession>A0A8S9QB73</accession>
<reference evidence="1" key="1">
    <citation type="submission" date="2019-12" db="EMBL/GenBank/DDBJ databases">
        <title>Genome sequencing and annotation of Brassica cretica.</title>
        <authorList>
            <person name="Studholme D.J."/>
            <person name="Sarris P."/>
        </authorList>
    </citation>
    <scope>NUCLEOTIDE SEQUENCE</scope>
    <source>
        <strain evidence="1">PFS-109/04</strain>
        <tissue evidence="1">Leaf</tissue>
    </source>
</reference>
<dbReference type="EMBL" id="QGKX02001290">
    <property type="protein sequence ID" value="KAF3540975.1"/>
    <property type="molecule type" value="Genomic_DNA"/>
</dbReference>
<comment type="caution">
    <text evidence="1">The sequence shown here is derived from an EMBL/GenBank/DDBJ whole genome shotgun (WGS) entry which is preliminary data.</text>
</comment>
<organism evidence="1 2">
    <name type="scientific">Brassica cretica</name>
    <name type="common">Mustard</name>
    <dbReference type="NCBI Taxonomy" id="69181"/>
    <lineage>
        <taxon>Eukaryota</taxon>
        <taxon>Viridiplantae</taxon>
        <taxon>Streptophyta</taxon>
        <taxon>Embryophyta</taxon>
        <taxon>Tracheophyta</taxon>
        <taxon>Spermatophyta</taxon>
        <taxon>Magnoliopsida</taxon>
        <taxon>eudicotyledons</taxon>
        <taxon>Gunneridae</taxon>
        <taxon>Pentapetalae</taxon>
        <taxon>rosids</taxon>
        <taxon>malvids</taxon>
        <taxon>Brassicales</taxon>
        <taxon>Brassicaceae</taxon>
        <taxon>Brassiceae</taxon>
        <taxon>Brassica</taxon>
    </lineage>
</organism>